<keyword evidence="2" id="KW-1185">Reference proteome</keyword>
<dbReference type="EMBL" id="BAUT01000042">
    <property type="protein sequence ID" value="GAE27214.1"/>
    <property type="molecule type" value="Genomic_DNA"/>
</dbReference>
<dbReference type="Proteomes" id="UP000018890">
    <property type="component" value="Unassembled WGS sequence"/>
</dbReference>
<name>W4Q752_9BACI</name>
<comment type="caution">
    <text evidence="1">The sequence shown here is derived from an EMBL/GenBank/DDBJ whole genome shotgun (WGS) entry which is preliminary data.</text>
</comment>
<sequence length="173" mass="20811">MKKRLIPIGLVAGVVGLVYLFGNWHFEKKITDIIEQVELAGNSNLDWRQEPSTNLNETNLIDLTIEFSYVFEEIYQKFEKAINQLLYEAKWEYQLKVAEGKDGHEVIQKYQSKFLEVEQLWSNEFWYQYGLLQEELEQADYYRDNAIEFEIEFELRREQTTHAFLQALMRMYD</sequence>
<organism evidence="1 2">
    <name type="scientific">Halalkalibacter wakoensis JCM 9140</name>
    <dbReference type="NCBI Taxonomy" id="1236970"/>
    <lineage>
        <taxon>Bacteria</taxon>
        <taxon>Bacillati</taxon>
        <taxon>Bacillota</taxon>
        <taxon>Bacilli</taxon>
        <taxon>Bacillales</taxon>
        <taxon>Bacillaceae</taxon>
        <taxon>Halalkalibacter</taxon>
    </lineage>
</organism>
<reference evidence="1" key="1">
    <citation type="journal article" date="2014" name="Genome Announc.">
        <title>Draft Genome Sequences of Three Alkaliphilic Bacillus Strains, Bacillus wakoensis JCM 9140T, Bacillus akibai JCM 9157T, and Bacillus hemicellulosilyticus JCM 9152T.</title>
        <authorList>
            <person name="Yuki M."/>
            <person name="Oshima K."/>
            <person name="Suda W."/>
            <person name="Oshida Y."/>
            <person name="Kitamura K."/>
            <person name="Iida T."/>
            <person name="Hattori M."/>
            <person name="Ohkuma M."/>
        </authorList>
    </citation>
    <scope>NUCLEOTIDE SEQUENCE [LARGE SCALE GENOMIC DNA]</scope>
    <source>
        <strain evidence="1">JCM 9140</strain>
    </source>
</reference>
<evidence type="ECO:0000313" key="1">
    <source>
        <dbReference type="EMBL" id="GAE27214.1"/>
    </source>
</evidence>
<evidence type="ECO:0000313" key="2">
    <source>
        <dbReference type="Proteomes" id="UP000018890"/>
    </source>
</evidence>
<accession>W4Q752</accession>
<gene>
    <name evidence="1" type="ORF">JCM9140_3342</name>
</gene>
<dbReference type="RefSeq" id="WP_034748065.1">
    <property type="nucleotide sequence ID" value="NZ_BAUT01000042.1"/>
</dbReference>
<dbReference type="AlphaFoldDB" id="W4Q752"/>
<proteinExistence type="predicted"/>
<protein>
    <submittedName>
        <fullName evidence="1">Uncharacterized protein</fullName>
    </submittedName>
</protein>